<dbReference type="AlphaFoldDB" id="A0A9Q1BJW2"/>
<protein>
    <submittedName>
        <fullName evidence="1">Uncharacterized protein</fullName>
    </submittedName>
</protein>
<proteinExistence type="predicted"/>
<evidence type="ECO:0000313" key="1">
    <source>
        <dbReference type="EMBL" id="KAJ8028008.1"/>
    </source>
</evidence>
<dbReference type="Proteomes" id="UP001152320">
    <property type="component" value="Chromosome 15"/>
</dbReference>
<sequence length="264" mass="29499">MFAGWIHPVFVSARRRLSSCREGKPECSRQEEADKKAKIHVGARIFIRRQKAAAGRGSLLNVSHQRARPEDVNTSQNYLRMPSEFFDKILERVTPAIERQDTKIRSALPPGLKLLVNLRHLASGDNYLSLSYAFWCSKAAICRMMPEVYKASVGAYEDEVFAIPVMPDEGRALAQKFEDNWNVPHAVGALGRKHIAISKPVNTGLLYHSYKGFFSIPLLALMDAQYHFIWIEVGGVGGNLVVALPIPPWTASKICYGLLCAVTF</sequence>
<accession>A0A9Q1BJW2</accession>
<dbReference type="EMBL" id="JAIZAY010000015">
    <property type="protein sequence ID" value="KAJ8028008.1"/>
    <property type="molecule type" value="Genomic_DNA"/>
</dbReference>
<keyword evidence="2" id="KW-1185">Reference proteome</keyword>
<organism evidence="1 2">
    <name type="scientific">Holothuria leucospilota</name>
    <name type="common">Black long sea cucumber</name>
    <name type="synonym">Mertensiothuria leucospilota</name>
    <dbReference type="NCBI Taxonomy" id="206669"/>
    <lineage>
        <taxon>Eukaryota</taxon>
        <taxon>Metazoa</taxon>
        <taxon>Echinodermata</taxon>
        <taxon>Eleutherozoa</taxon>
        <taxon>Echinozoa</taxon>
        <taxon>Holothuroidea</taxon>
        <taxon>Aspidochirotacea</taxon>
        <taxon>Aspidochirotida</taxon>
        <taxon>Holothuriidae</taxon>
        <taxon>Holothuria</taxon>
    </lineage>
</organism>
<comment type="caution">
    <text evidence="1">The sequence shown here is derived from an EMBL/GenBank/DDBJ whole genome shotgun (WGS) entry which is preliminary data.</text>
</comment>
<dbReference type="OrthoDB" id="10051449at2759"/>
<reference evidence="1" key="1">
    <citation type="submission" date="2021-10" db="EMBL/GenBank/DDBJ databases">
        <title>Tropical sea cucumber genome reveals ecological adaptation and Cuvierian tubules defense mechanism.</title>
        <authorList>
            <person name="Chen T."/>
        </authorList>
    </citation>
    <scope>NUCLEOTIDE SEQUENCE</scope>
    <source>
        <strain evidence="1">Nanhai2018</strain>
        <tissue evidence="1">Muscle</tissue>
    </source>
</reference>
<gene>
    <name evidence="1" type="ORF">HOLleu_30128</name>
</gene>
<evidence type="ECO:0000313" key="2">
    <source>
        <dbReference type="Proteomes" id="UP001152320"/>
    </source>
</evidence>
<name>A0A9Q1BJW2_HOLLE</name>